<sequence>MGDDLCHDFICACCIEDVAKAKELIAIHNLSQFEEWSGDYRLLRDALEEKHRAIAKLLLESGSKVNSEDESSIAPLHFTVIYKDTEIISMLLERCADVGAKNIFGQTALHLAVEMGNMEMTELLVSKGATIKYPWEIVYGYEDEKFWKIMKFLVDNDSGIDINGRDKYGRTAINNITCNRYRYPRMSDMYKDCEDVVDLRRDLVKTLLSRGADGNAQMPCGWSLLHSAVNNNDDEFVDILLKNKANVNIACTDDMRTPLHLAASNGNYKNTKILIDAGARVNVKNILGESPLHCASTSKNKKVVELLLEFGAKIDDTGYHDETPLHLAASEYFPNVKPLLRACAGVEYRNKDGLTALHCAASCQQDESVEELLVYGADINHTCKPAELPAYARKYYGQTEDNVEKLETLILLNICYNQSDCDHLGFFDNILDVIRQHITKLKSLNMYVDKRFLESSLFVNESEEYRITCEHEVELMKREKIRRSNVSYYDILKKSTDQLASLTRNKRITDILESLSRTKRFPIFRKMLYYHLKKGQHRGHLLRSSLKTFNVLSRYALPESVSFDLLMYLRNRDLVNLIDADPNNDRR</sequence>
<feature type="repeat" description="ANK" evidence="3">
    <location>
        <begin position="254"/>
        <end position="286"/>
    </location>
</feature>
<dbReference type="PANTHER" id="PTHR24171:SF9">
    <property type="entry name" value="ANKYRIN REPEAT DOMAIN-CONTAINING PROTEIN 39"/>
    <property type="match status" value="1"/>
</dbReference>
<dbReference type="Pfam" id="PF12796">
    <property type="entry name" value="Ank_2"/>
    <property type="match status" value="3"/>
</dbReference>
<feature type="repeat" description="ANK" evidence="3">
    <location>
        <begin position="71"/>
        <end position="103"/>
    </location>
</feature>
<feature type="repeat" description="ANK" evidence="3">
    <location>
        <begin position="352"/>
        <end position="384"/>
    </location>
</feature>
<evidence type="ECO:0000256" key="2">
    <source>
        <dbReference type="ARBA" id="ARBA00023043"/>
    </source>
</evidence>
<dbReference type="PANTHER" id="PTHR24171">
    <property type="entry name" value="ANKYRIN REPEAT DOMAIN-CONTAINING PROTEIN 39-RELATED"/>
    <property type="match status" value="1"/>
</dbReference>
<evidence type="ECO:0000313" key="4">
    <source>
        <dbReference type="EMBL" id="AKD28023.1"/>
    </source>
</evidence>
<keyword evidence="2 3" id="KW-0040">ANK repeat</keyword>
<evidence type="ECO:0000256" key="1">
    <source>
        <dbReference type="ARBA" id="ARBA00022737"/>
    </source>
</evidence>
<dbReference type="EMBL" id="KP706795">
    <property type="protein sequence ID" value="AKD28023.1"/>
    <property type="molecule type" value="Genomic_DNA"/>
</dbReference>
<feature type="repeat" description="ANK" evidence="3">
    <location>
        <begin position="220"/>
        <end position="252"/>
    </location>
</feature>
<evidence type="ECO:0000256" key="3">
    <source>
        <dbReference type="PROSITE-ProRule" id="PRU00023"/>
    </source>
</evidence>
<feature type="repeat" description="ANK" evidence="3">
    <location>
        <begin position="287"/>
        <end position="319"/>
    </location>
</feature>
<dbReference type="InterPro" id="IPR002110">
    <property type="entry name" value="Ankyrin_rpt"/>
</dbReference>
<dbReference type="PROSITE" id="PS50297">
    <property type="entry name" value="ANK_REP_REGION"/>
    <property type="match status" value="5"/>
</dbReference>
<name>A0A0F6QA45_9HYME</name>
<accession>A0A0F6QA45</accession>
<keyword evidence="1" id="KW-0677">Repeat</keyword>
<organism evidence="4">
    <name type="scientific">Glypta fumiferanae</name>
    <dbReference type="NCBI Taxonomy" id="389681"/>
    <lineage>
        <taxon>Eukaryota</taxon>
        <taxon>Metazoa</taxon>
        <taxon>Ecdysozoa</taxon>
        <taxon>Arthropoda</taxon>
        <taxon>Hexapoda</taxon>
        <taxon>Insecta</taxon>
        <taxon>Pterygota</taxon>
        <taxon>Neoptera</taxon>
        <taxon>Endopterygota</taxon>
        <taxon>Hymenoptera</taxon>
        <taxon>Apocrita</taxon>
        <taxon>Ichneumonoidea</taxon>
        <taxon>Ichneumonidae</taxon>
        <taxon>Banchinae</taxon>
        <taxon>Glypta</taxon>
    </lineage>
</organism>
<proteinExistence type="predicted"/>
<gene>
    <name evidence="4" type="primary">ank-1</name>
</gene>
<dbReference type="PRINTS" id="PR01415">
    <property type="entry name" value="ANKYRIN"/>
</dbReference>
<dbReference type="AlphaFoldDB" id="A0A0F6QA45"/>
<protein>
    <submittedName>
        <fullName evidence="4">Ankyrin repeat domain protein</fullName>
    </submittedName>
</protein>
<dbReference type="Gene3D" id="1.25.40.20">
    <property type="entry name" value="Ankyrin repeat-containing domain"/>
    <property type="match status" value="3"/>
</dbReference>
<reference evidence="4" key="1">
    <citation type="journal article" date="2015" name="J. Virol.">
        <title>Genomic and Proteomic Analyses Indicate that Banchine and Campoplegine Polydnaviruses Have Similar, if Not Identical, Viral Ancestors.</title>
        <authorList>
            <person name="Beliveau C."/>
            <person name="Cohen A."/>
            <person name="Stewart D."/>
            <person name="Periquet G."/>
            <person name="Djoumad A."/>
            <person name="Kuhn L."/>
            <person name="Stoltz D."/>
            <person name="Volkoff A.-N."/>
            <person name="Herniou E."/>
            <person name="Drezen J.-M."/>
            <person name="Cusson M."/>
        </authorList>
    </citation>
    <scope>NUCLEOTIDE SEQUENCE</scope>
</reference>
<dbReference type="PROSITE" id="PS50088">
    <property type="entry name" value="ANK_REPEAT"/>
    <property type="match status" value="6"/>
</dbReference>
<dbReference type="InterPro" id="IPR036770">
    <property type="entry name" value="Ankyrin_rpt-contain_sf"/>
</dbReference>
<dbReference type="SMART" id="SM00248">
    <property type="entry name" value="ANK"/>
    <property type="match status" value="8"/>
</dbReference>
<feature type="repeat" description="ANK" evidence="3">
    <location>
        <begin position="104"/>
        <end position="131"/>
    </location>
</feature>
<dbReference type="SUPFAM" id="SSF48403">
    <property type="entry name" value="Ankyrin repeat"/>
    <property type="match status" value="1"/>
</dbReference>